<accession>A0A381XDS1</accession>
<evidence type="ECO:0000313" key="1">
    <source>
        <dbReference type="EMBL" id="SVA62317.1"/>
    </source>
</evidence>
<dbReference type="EMBL" id="UINC01014639">
    <property type="protein sequence ID" value="SVA62317.1"/>
    <property type="molecule type" value="Genomic_DNA"/>
</dbReference>
<proteinExistence type="predicted"/>
<reference evidence="1" key="1">
    <citation type="submission" date="2018-05" db="EMBL/GenBank/DDBJ databases">
        <authorList>
            <person name="Lanie J.A."/>
            <person name="Ng W.-L."/>
            <person name="Kazmierczak K.M."/>
            <person name="Andrzejewski T.M."/>
            <person name="Davidsen T.M."/>
            <person name="Wayne K.J."/>
            <person name="Tettelin H."/>
            <person name="Glass J.I."/>
            <person name="Rusch D."/>
            <person name="Podicherti R."/>
            <person name="Tsui H.-C.T."/>
            <person name="Winkler M.E."/>
        </authorList>
    </citation>
    <scope>NUCLEOTIDE SEQUENCE</scope>
</reference>
<gene>
    <name evidence="1" type="ORF">METZ01_LOCUS115171</name>
</gene>
<organism evidence="1">
    <name type="scientific">marine metagenome</name>
    <dbReference type="NCBI Taxonomy" id="408172"/>
    <lineage>
        <taxon>unclassified sequences</taxon>
        <taxon>metagenomes</taxon>
        <taxon>ecological metagenomes</taxon>
    </lineage>
</organism>
<name>A0A381XDS1_9ZZZZ</name>
<protein>
    <submittedName>
        <fullName evidence="1">Uncharacterized protein</fullName>
    </submittedName>
</protein>
<sequence>MLHQLLIFLHPQFDPCSFNNDVYTDLKRATLKTIFSFSLPINITLLILPDLCVEHSSKLKLYISGCRWYCTSYKGLFQQSNIAPHKS</sequence>
<dbReference type="AlphaFoldDB" id="A0A381XDS1"/>